<dbReference type="STRING" id="1777141.AWB80_00074"/>
<proteinExistence type="predicted"/>
<protein>
    <submittedName>
        <fullName evidence="1">Uncharacterized protein</fullName>
    </submittedName>
</protein>
<accession>A0A157Z1V5</accession>
<dbReference type="EMBL" id="FCOE02000001">
    <property type="protein sequence ID" value="SAK39442.1"/>
    <property type="molecule type" value="Genomic_DNA"/>
</dbReference>
<organism evidence="1 2">
    <name type="scientific">Caballeronia pedi</name>
    <dbReference type="NCBI Taxonomy" id="1777141"/>
    <lineage>
        <taxon>Bacteria</taxon>
        <taxon>Pseudomonadati</taxon>
        <taxon>Pseudomonadota</taxon>
        <taxon>Betaproteobacteria</taxon>
        <taxon>Burkholderiales</taxon>
        <taxon>Burkholderiaceae</taxon>
        <taxon>Caballeronia</taxon>
    </lineage>
</organism>
<reference evidence="1" key="1">
    <citation type="submission" date="2016-01" db="EMBL/GenBank/DDBJ databases">
        <authorList>
            <person name="Peeters C."/>
        </authorList>
    </citation>
    <scope>NUCLEOTIDE SEQUENCE [LARGE SCALE GENOMIC DNA]</scope>
    <source>
        <strain evidence="1">LMG 29323</strain>
    </source>
</reference>
<comment type="caution">
    <text evidence="1">The sequence shown here is derived from an EMBL/GenBank/DDBJ whole genome shotgun (WGS) entry which is preliminary data.</text>
</comment>
<dbReference type="AlphaFoldDB" id="A0A157Z1V5"/>
<sequence length="76" mass="7945">MPRSVGLRTFQRESVDAAGQLSAARHMRPAHFAAVPWTHESDRGPDLARPATGHQPALPCLATAACAAAMASGSPR</sequence>
<evidence type="ECO:0000313" key="1">
    <source>
        <dbReference type="EMBL" id="SAK39442.1"/>
    </source>
</evidence>
<evidence type="ECO:0000313" key="2">
    <source>
        <dbReference type="Proteomes" id="UP000054911"/>
    </source>
</evidence>
<keyword evidence="2" id="KW-1185">Reference proteome</keyword>
<gene>
    <name evidence="1" type="ORF">AWB80_00074</name>
</gene>
<name>A0A157Z1V5_9BURK</name>
<dbReference type="Proteomes" id="UP000054911">
    <property type="component" value="Unassembled WGS sequence"/>
</dbReference>